<accession>A0ACB9W2Y1</accession>
<evidence type="ECO:0000313" key="1">
    <source>
        <dbReference type="EMBL" id="KAI4807338.1"/>
    </source>
</evidence>
<dbReference type="EMBL" id="CM043803">
    <property type="protein sequence ID" value="KAI4807338.1"/>
    <property type="molecule type" value="Genomic_DNA"/>
</dbReference>
<sequence length="77" mass="8523">MDIEDSPIARVERTLWTVWNYITGAVNRFLRPDPADISNNDPNSINGSAVDGESAHFGHTDIEKGVDEEQSLPQPLC</sequence>
<proteinExistence type="predicted"/>
<organism evidence="1 2">
    <name type="scientific">Chaenocephalus aceratus</name>
    <name type="common">Blackfin icefish</name>
    <name type="synonym">Chaenichthys aceratus</name>
    <dbReference type="NCBI Taxonomy" id="36190"/>
    <lineage>
        <taxon>Eukaryota</taxon>
        <taxon>Metazoa</taxon>
        <taxon>Chordata</taxon>
        <taxon>Craniata</taxon>
        <taxon>Vertebrata</taxon>
        <taxon>Euteleostomi</taxon>
        <taxon>Actinopterygii</taxon>
        <taxon>Neopterygii</taxon>
        <taxon>Teleostei</taxon>
        <taxon>Neoteleostei</taxon>
        <taxon>Acanthomorphata</taxon>
        <taxon>Eupercaria</taxon>
        <taxon>Perciformes</taxon>
        <taxon>Notothenioidei</taxon>
        <taxon>Channichthyidae</taxon>
        <taxon>Chaenocephalus</taxon>
    </lineage>
</organism>
<reference evidence="1" key="1">
    <citation type="submission" date="2022-05" db="EMBL/GenBank/DDBJ databases">
        <title>Chromosome-level genome of Chaenocephalus aceratus.</title>
        <authorList>
            <person name="Park H."/>
        </authorList>
    </citation>
    <scope>NUCLEOTIDE SEQUENCE</scope>
    <source>
        <strain evidence="1">KU_202001</strain>
    </source>
</reference>
<name>A0ACB9W2Y1_CHAAC</name>
<protein>
    <submittedName>
        <fullName evidence="1">Uncharacterized protein</fullName>
    </submittedName>
</protein>
<dbReference type="Proteomes" id="UP001057452">
    <property type="component" value="Chromosome 19"/>
</dbReference>
<keyword evidence="2" id="KW-1185">Reference proteome</keyword>
<gene>
    <name evidence="1" type="ORF">KUCAC02_027152</name>
</gene>
<evidence type="ECO:0000313" key="2">
    <source>
        <dbReference type="Proteomes" id="UP001057452"/>
    </source>
</evidence>
<comment type="caution">
    <text evidence="1">The sequence shown here is derived from an EMBL/GenBank/DDBJ whole genome shotgun (WGS) entry which is preliminary data.</text>
</comment>